<dbReference type="EMBL" id="ADBV01002303">
    <property type="protein sequence ID" value="EJW83296.1"/>
    <property type="molecule type" value="Genomic_DNA"/>
</dbReference>
<name>J9ELD3_WUCBA</name>
<dbReference type="GO" id="GO:0061630">
    <property type="term" value="F:ubiquitin protein ligase activity"/>
    <property type="evidence" value="ECO:0007669"/>
    <property type="project" value="TreeGrafter"/>
</dbReference>
<accession>J9ELD3</accession>
<organism evidence="4 5">
    <name type="scientific">Wuchereria bancrofti</name>
    <dbReference type="NCBI Taxonomy" id="6293"/>
    <lineage>
        <taxon>Eukaryota</taxon>
        <taxon>Metazoa</taxon>
        <taxon>Ecdysozoa</taxon>
        <taxon>Nematoda</taxon>
        <taxon>Chromadorea</taxon>
        <taxon>Rhabditida</taxon>
        <taxon>Spirurina</taxon>
        <taxon>Spiruromorpha</taxon>
        <taxon>Filarioidea</taxon>
        <taxon>Onchocercidae</taxon>
        <taxon>Wuchereria</taxon>
    </lineage>
</organism>
<dbReference type="PROSITE" id="PS50012">
    <property type="entry name" value="RCC1_3"/>
    <property type="match status" value="1"/>
</dbReference>
<dbReference type="InterPro" id="IPR038648">
    <property type="entry name" value="PHR_sf"/>
</dbReference>
<evidence type="ECO:0000313" key="5">
    <source>
        <dbReference type="Proteomes" id="UP000004810"/>
    </source>
</evidence>
<dbReference type="AlphaFoldDB" id="J9ELD3"/>
<dbReference type="GO" id="GO:0005886">
    <property type="term" value="C:plasma membrane"/>
    <property type="evidence" value="ECO:0007669"/>
    <property type="project" value="TreeGrafter"/>
</dbReference>
<sequence length="875" mass="96373">MWVIDIDTLHEIGEIMLHTSVTSGTIFTDGTTFFQAAVDEQWTLTVTPLDDSFTPIQDLRQNQKFRLAELNYIAVGETYPIPHELPLTLPKSLQAQASDLQMNRDMALLLARNGKVYYAGDGTRLGLQNVGCNWMKLVLPESIVSIAVGFDTETIVLRSGAGHLWIAGVGPDTVRQGSPTAGRFQKQEAGSVAVKLRKFQNLNRRRCLSVAVSAGCIAYVVDNGKAYVCGRHTMQCHPETGHIYGLENVHLASIALGKTHAVAISRHGHLYTWGLNNLNQCGRIESASSYMHQEATTETDNEVSKTAITEEVEQGSYCLPSEHLWVKDFASICLKCGKCSARGSRTGRDAKGTPCTCGEGETCCLRCGLCRACGEFVVDTFDQDIRATPPRAALPPSRLILQRDSPEIKVSSVCCGNYHTVVLAADRQVFTFGSNCHGQLGVGHIRKCVGPHKVNLPGKVQVVQIAAGSNHTVLRTADGSVITFGAHRQGQLAREGNEKNWFAMPSFVTGYGRGSGTVATWIGASADTTLIHSQIRIYSNDIISDCQIVADSETIIIFPNQVGKNYMAIRRKYNTFYQYSLGTDGLYTNWCLESKYNLLWGFNTAEMRIKSITDCIPISGKKVETDTIFDETLEEIVKEIKFLRAPEFMIPVCNETSLSSKHVALNLFGITYAATILESRRSVGQKASNIIGAVNGRNLSCGYQRINRFDGYGGGWGYSAHSVEAIQFRTSRDIRFFGVGLYGGRGEYIAKLKLYRLCPPDYNEQNVELLSESDEMLYECAAHEKAQLLFSRCVLIKSNLWHVICAQINGPSSDCGSNGQSNVIGDDGVQFFFRNSRMSNNGTDVNVGQIPEFLYISETSDEQSPNFDAKDKTMN</sequence>
<dbReference type="Pfam" id="PF13540">
    <property type="entry name" value="RCC1_2"/>
    <property type="match status" value="1"/>
</dbReference>
<dbReference type="PRINTS" id="PR00633">
    <property type="entry name" value="RCCNDNSATION"/>
</dbReference>
<proteinExistence type="predicted"/>
<dbReference type="PANTHER" id="PTHR45943">
    <property type="entry name" value="E3 UBIQUITIN-PROTEIN LIGASE MYCBP2"/>
    <property type="match status" value="1"/>
</dbReference>
<dbReference type="GO" id="GO:0008582">
    <property type="term" value="P:regulation of synaptic assembly at neuromuscular junction"/>
    <property type="evidence" value="ECO:0007669"/>
    <property type="project" value="TreeGrafter"/>
</dbReference>
<dbReference type="Pfam" id="PF08005">
    <property type="entry name" value="PHR"/>
    <property type="match status" value="1"/>
</dbReference>
<dbReference type="PANTHER" id="PTHR45943:SF1">
    <property type="entry name" value="E3 UBIQUITIN-PROTEIN LIGASE MYCBP2"/>
    <property type="match status" value="1"/>
</dbReference>
<feature type="domain" description="PHR" evidence="3">
    <location>
        <begin position="707"/>
        <end position="855"/>
    </location>
</feature>
<feature type="repeat" description="RCC1" evidence="2">
    <location>
        <begin position="427"/>
        <end position="478"/>
    </location>
</feature>
<protein>
    <recommendedName>
        <fullName evidence="3">PHR domain-containing protein</fullName>
    </recommendedName>
</protein>
<dbReference type="InterPro" id="IPR009091">
    <property type="entry name" value="RCC1/BLIP-II"/>
</dbReference>
<dbReference type="InterPro" id="IPR000408">
    <property type="entry name" value="Reg_chr_condens"/>
</dbReference>
<evidence type="ECO:0000259" key="3">
    <source>
        <dbReference type="Pfam" id="PF08005"/>
    </source>
</evidence>
<dbReference type="Gene3D" id="2.60.120.820">
    <property type="entry name" value="PHR domain"/>
    <property type="match status" value="1"/>
</dbReference>
<evidence type="ECO:0000313" key="4">
    <source>
        <dbReference type="EMBL" id="EJW83296.1"/>
    </source>
</evidence>
<keyword evidence="1" id="KW-0833">Ubl conjugation pathway</keyword>
<dbReference type="PROSITE" id="PS00626">
    <property type="entry name" value="RCC1_2"/>
    <property type="match status" value="1"/>
</dbReference>
<dbReference type="Proteomes" id="UP000004810">
    <property type="component" value="Unassembled WGS sequence"/>
</dbReference>
<dbReference type="InterPro" id="IPR012983">
    <property type="entry name" value="PHR"/>
</dbReference>
<dbReference type="GO" id="GO:0005634">
    <property type="term" value="C:nucleus"/>
    <property type="evidence" value="ECO:0007669"/>
    <property type="project" value="TreeGrafter"/>
</dbReference>
<evidence type="ECO:0000256" key="2">
    <source>
        <dbReference type="PROSITE-ProRule" id="PRU00235"/>
    </source>
</evidence>
<dbReference type="Pfam" id="PF00415">
    <property type="entry name" value="RCC1"/>
    <property type="match status" value="1"/>
</dbReference>
<comment type="caution">
    <text evidence="4">The sequence shown here is derived from an EMBL/GenBank/DDBJ whole genome shotgun (WGS) entry which is preliminary data.</text>
</comment>
<reference evidence="5" key="1">
    <citation type="submission" date="2012-08" db="EMBL/GenBank/DDBJ databases">
        <title>The Genome Sequence of Wuchereria bancrofti.</title>
        <authorList>
            <person name="Nutman T.B."/>
            <person name="Fink D.L."/>
            <person name="Russ C."/>
            <person name="Young S."/>
            <person name="Zeng Q."/>
            <person name="Koehrsen M."/>
            <person name="Alvarado L."/>
            <person name="Berlin A."/>
            <person name="Chapman S.B."/>
            <person name="Chen Z."/>
            <person name="Freedman E."/>
            <person name="Gellesch M."/>
            <person name="Goldberg J."/>
            <person name="Griggs A."/>
            <person name="Gujja S."/>
            <person name="Heilman E.R."/>
            <person name="Heiman D."/>
            <person name="Hepburn T."/>
            <person name="Howarth C."/>
            <person name="Jen D."/>
            <person name="Larson L."/>
            <person name="Lewis B."/>
            <person name="Mehta T."/>
            <person name="Park D."/>
            <person name="Pearson M."/>
            <person name="Roberts A."/>
            <person name="Saif S."/>
            <person name="Shea T."/>
            <person name="Shenoy N."/>
            <person name="Sisk P."/>
            <person name="Stolte C."/>
            <person name="Sykes S."/>
            <person name="Walk T."/>
            <person name="White J."/>
            <person name="Yandava C."/>
            <person name="Haas B."/>
            <person name="Henn M.R."/>
            <person name="Nusbaum C."/>
            <person name="Birren B."/>
        </authorList>
    </citation>
    <scope>NUCLEOTIDE SEQUENCE [LARGE SCALE GENOMIC DNA]</scope>
    <source>
        <strain evidence="5">NA</strain>
    </source>
</reference>
<evidence type="ECO:0000256" key="1">
    <source>
        <dbReference type="ARBA" id="ARBA00022786"/>
    </source>
</evidence>
<gene>
    <name evidence="4" type="ORF">WUBG_05793</name>
</gene>
<dbReference type="SUPFAM" id="SSF50985">
    <property type="entry name" value="RCC1/BLIP-II"/>
    <property type="match status" value="1"/>
</dbReference>
<dbReference type="GO" id="GO:0007411">
    <property type="term" value="P:axon guidance"/>
    <property type="evidence" value="ECO:0007669"/>
    <property type="project" value="TreeGrafter"/>
</dbReference>
<feature type="non-terminal residue" evidence="4">
    <location>
        <position position="875"/>
    </location>
</feature>
<dbReference type="Gene3D" id="2.130.10.30">
    <property type="entry name" value="Regulator of chromosome condensation 1/beta-lactamase-inhibitor protein II"/>
    <property type="match status" value="2"/>
</dbReference>